<keyword evidence="2" id="KW-1185">Reference proteome</keyword>
<evidence type="ECO:0000313" key="2">
    <source>
        <dbReference type="Proteomes" id="UP000611500"/>
    </source>
</evidence>
<evidence type="ECO:0000313" key="1">
    <source>
        <dbReference type="EMBL" id="GHG98073.1"/>
    </source>
</evidence>
<dbReference type="EMBL" id="BNAP01000020">
    <property type="protein sequence ID" value="GHG98073.1"/>
    <property type="molecule type" value="Genomic_DNA"/>
</dbReference>
<proteinExistence type="predicted"/>
<accession>A0A8J3MDQ3</accession>
<gene>
    <name evidence="1" type="ORF">GCM10010961_33060</name>
</gene>
<dbReference type="Proteomes" id="UP000611500">
    <property type="component" value="Unassembled WGS sequence"/>
</dbReference>
<name>A0A8J3MDQ3_9RHOB</name>
<protein>
    <submittedName>
        <fullName evidence="1">Uncharacterized protein</fullName>
    </submittedName>
</protein>
<reference evidence="1" key="2">
    <citation type="submission" date="2020-09" db="EMBL/GenBank/DDBJ databases">
        <authorList>
            <person name="Sun Q."/>
            <person name="Zhou Y."/>
        </authorList>
    </citation>
    <scope>NUCLEOTIDE SEQUENCE</scope>
    <source>
        <strain evidence="1">CGMCC 1.7081</strain>
    </source>
</reference>
<reference evidence="1" key="1">
    <citation type="journal article" date="2014" name="Int. J. Syst. Evol. Microbiol.">
        <title>Complete genome sequence of Corynebacterium casei LMG S-19264T (=DSM 44701T), isolated from a smear-ripened cheese.</title>
        <authorList>
            <consortium name="US DOE Joint Genome Institute (JGI-PGF)"/>
            <person name="Walter F."/>
            <person name="Albersmeier A."/>
            <person name="Kalinowski J."/>
            <person name="Ruckert C."/>
        </authorList>
    </citation>
    <scope>NUCLEOTIDE SEQUENCE</scope>
    <source>
        <strain evidence="1">CGMCC 1.7081</strain>
    </source>
</reference>
<dbReference type="AlphaFoldDB" id="A0A8J3MDQ3"/>
<comment type="caution">
    <text evidence="1">The sequence shown here is derived from an EMBL/GenBank/DDBJ whole genome shotgun (WGS) entry which is preliminary data.</text>
</comment>
<dbReference type="RefSeq" id="WP_154664448.1">
    <property type="nucleotide sequence ID" value="NZ_BNAP01000020.1"/>
</dbReference>
<organism evidence="1 2">
    <name type="scientific">Pseudodonghicola xiamenensis</name>
    <dbReference type="NCBI Taxonomy" id="337702"/>
    <lineage>
        <taxon>Bacteria</taxon>
        <taxon>Pseudomonadati</taxon>
        <taxon>Pseudomonadota</taxon>
        <taxon>Alphaproteobacteria</taxon>
        <taxon>Rhodobacterales</taxon>
        <taxon>Paracoccaceae</taxon>
        <taxon>Pseudodonghicola</taxon>
    </lineage>
</organism>
<sequence length="90" mass="10183">MTLFIRGWGKTFDQIRARDDLRGRGMALSRTKSGQLGIGMPSPCVDVRGDFDVEIAAFDAAIETTARLCAWWNGNRKVLEEWRKLVEARP</sequence>